<proteinExistence type="predicted"/>
<gene>
    <name evidence="1" type="ORF">C6571_18805</name>
</gene>
<dbReference type="AlphaFoldDB" id="A0A2S0N5S0"/>
<dbReference type="Proteomes" id="UP000239326">
    <property type="component" value="Plasmid unnamed1"/>
</dbReference>
<name>A0A2S0N5S0_9BURK</name>
<evidence type="ECO:0000313" key="2">
    <source>
        <dbReference type="Proteomes" id="UP000239326"/>
    </source>
</evidence>
<reference evidence="1 2" key="1">
    <citation type="submission" date="2018-03" db="EMBL/GenBank/DDBJ databases">
        <title>Genome sequencing of Simplicispira sp.</title>
        <authorList>
            <person name="Kim S.-J."/>
            <person name="Heo J."/>
            <person name="Kwon S.-W."/>
        </authorList>
    </citation>
    <scope>NUCLEOTIDE SEQUENCE [LARGE SCALE GENOMIC DNA]</scope>
    <source>
        <strain evidence="1 2">SC1-8</strain>
        <plasmid evidence="1 2">unnamed1</plasmid>
    </source>
</reference>
<dbReference type="OrthoDB" id="6402872at2"/>
<accession>A0A2S0N5S0</accession>
<dbReference type="EMBL" id="CP027670">
    <property type="protein sequence ID" value="AVO43475.1"/>
    <property type="molecule type" value="Genomic_DNA"/>
</dbReference>
<geneLocation type="plasmid" evidence="1 2">
    <name>unnamed1</name>
</geneLocation>
<dbReference type="KEGG" id="simp:C6571_18805"/>
<protein>
    <submittedName>
        <fullName evidence="1">Uncharacterized protein</fullName>
    </submittedName>
</protein>
<sequence length="69" mass="7736">MHFTIHYDDLDTTPERLKAMAEELGLTPEELIHQAIDKHMGGYGLKTPPPGFEAKSLHELFVAHGVQKP</sequence>
<keyword evidence="2" id="KW-1185">Reference proteome</keyword>
<keyword evidence="1" id="KW-0614">Plasmid</keyword>
<dbReference type="RefSeq" id="WP_106448423.1">
    <property type="nucleotide sequence ID" value="NZ_CP027670.1"/>
</dbReference>
<evidence type="ECO:0000313" key="1">
    <source>
        <dbReference type="EMBL" id="AVO43475.1"/>
    </source>
</evidence>
<organism evidence="1 2">
    <name type="scientific">Simplicispira suum</name>
    <dbReference type="NCBI Taxonomy" id="2109915"/>
    <lineage>
        <taxon>Bacteria</taxon>
        <taxon>Pseudomonadati</taxon>
        <taxon>Pseudomonadota</taxon>
        <taxon>Betaproteobacteria</taxon>
        <taxon>Burkholderiales</taxon>
        <taxon>Comamonadaceae</taxon>
        <taxon>Simplicispira</taxon>
    </lineage>
</organism>